<organism evidence="3 4">
    <name type="scientific">Volvox africanus</name>
    <dbReference type="NCBI Taxonomy" id="51714"/>
    <lineage>
        <taxon>Eukaryota</taxon>
        <taxon>Viridiplantae</taxon>
        <taxon>Chlorophyta</taxon>
        <taxon>core chlorophytes</taxon>
        <taxon>Chlorophyceae</taxon>
        <taxon>CS clade</taxon>
        <taxon>Chlamydomonadales</taxon>
        <taxon>Volvocaceae</taxon>
        <taxon>Volvox</taxon>
    </lineage>
</organism>
<feature type="compositionally biased region" description="Basic and acidic residues" evidence="1">
    <location>
        <begin position="362"/>
        <end position="374"/>
    </location>
</feature>
<keyword evidence="2" id="KW-1133">Transmembrane helix</keyword>
<feature type="transmembrane region" description="Helical" evidence="2">
    <location>
        <begin position="12"/>
        <end position="34"/>
    </location>
</feature>
<evidence type="ECO:0000256" key="2">
    <source>
        <dbReference type="SAM" id="Phobius"/>
    </source>
</evidence>
<proteinExistence type="predicted"/>
<gene>
    <name evidence="3" type="ORF">Vafri_14864</name>
</gene>
<evidence type="ECO:0000313" key="3">
    <source>
        <dbReference type="EMBL" id="GIL60413.1"/>
    </source>
</evidence>
<feature type="transmembrane region" description="Helical" evidence="2">
    <location>
        <begin position="85"/>
        <end position="105"/>
    </location>
</feature>
<dbReference type="EMBL" id="BNCO01000039">
    <property type="protein sequence ID" value="GIL60413.1"/>
    <property type="molecule type" value="Genomic_DNA"/>
</dbReference>
<dbReference type="AlphaFoldDB" id="A0A8J4BEI9"/>
<sequence>MPWGLKSALSSPWTSVFSLLAMVHLCTLVLNVLIRLEDDAVPQGFRDAFPVNGSTFQRFGFIASHPHLTYRAVYNLKGGAVWITWNFYIIKARLVLACLSIMLNFRDKQADILLTLMQRLQAVVYLTCQCFLNPNSEPSPSAFWYLERSLAWNLLSHVLFPAGPLEVMYAVVSLLCLTVLTVSYVRLHFPIAERMPCILLREAGGNAVLLALEAWRWQYRRGAATRTVAEMAGSQAGQRRFADLCKPLASSKEANCRACKDQQTEARVGTGTILQPSQNQQYDHEDRQRWEVQQERRPHHPQQEQRIQQQLPNKRKCGVQQQERHEQQQQEVEQQQQQQQQQQQGYKPGDFRVPNLSPSQHYHHEDGCASRLEDSNCQQTSDVPPLNDFRANVAPVPDTGQDGDIHSSCGDAGPAAVTGRREVPPVTAVDIDIDGGSAVHASGVRPPASAGAPPVIASLMGALTANATCAGDGRNLRSLYAVPLRPLRDVIPIGTHERLAAAVVAAATCSTPVRSTIVAVSTTATIPTTLRAEPEAGRINESECSGPASAMAPAPFARPLDGSRSKEQNFRRLLPPAFQALRGTVTAATAGAGIDASSAPSLQCAPRYVAWSRLLSTRIKISGEGAQPELIPDGYRERIAAVVAAAGQQLEGVYVRRGCIELVVDVRRFRSPSMAIEEAPYQGAHIPVDKVTVPCELCSTHYGRGGLTRDNETISVQDIVRALQLPIEVIDDVMCNDQATMDGWQQGLAPDASSTAVGERRCGGAEGACNHGLALTACWLGGYVASIATGTHVHLHHPGGATAGAEPGAKAGCRTAPERPSRQNPPPGVSKFTPERRQSAAASGLEPESCVLSVRIADAKAPPVSTSRIAAITVVAAAAAAASSNRGPPCSSCPYSFSPLVYTSLCGYQLESSAVDASTSKSRQSPLELSVLAWSAGRQSLELSIRSRDRYLPVAHGPVTWLPAATAGESASSTCGGCLAVINVRVLELPSPPALLLVGVRDSTRNGSPVQGLAPLLLVDDQALQEELNHALCLDRPAGGEVTAFSEIKVATAGNNSGALPVELRELVLDLGGFLQNAAAKKAAAANAAAAAAAAQTASGGRGCGSGDADGSVSQVSVDEHRLHLLDLGMHILQWFMAAGGSQRWPLTVNRLRQELVSLKCGVTGAEAPAELVPKPHANKQAISGTDG</sequence>
<reference evidence="3" key="1">
    <citation type="journal article" date="2021" name="Proc. Natl. Acad. Sci. U.S.A.">
        <title>Three genomes in the algal genus Volvox reveal the fate of a haploid sex-determining region after a transition to homothallism.</title>
        <authorList>
            <person name="Yamamoto K."/>
            <person name="Hamaji T."/>
            <person name="Kawai-Toyooka H."/>
            <person name="Matsuzaki R."/>
            <person name="Takahashi F."/>
            <person name="Nishimura Y."/>
            <person name="Kawachi M."/>
            <person name="Noguchi H."/>
            <person name="Minakuchi Y."/>
            <person name="Umen J.G."/>
            <person name="Toyoda A."/>
            <person name="Nozaki H."/>
        </authorList>
    </citation>
    <scope>NUCLEOTIDE SEQUENCE</scope>
    <source>
        <strain evidence="3">NIES-3780</strain>
    </source>
</reference>
<protein>
    <submittedName>
        <fullName evidence="3">Uncharacterized protein</fullName>
    </submittedName>
</protein>
<feature type="compositionally biased region" description="Polar residues" evidence="1">
    <location>
        <begin position="272"/>
        <end position="281"/>
    </location>
</feature>
<feature type="region of interest" description="Disordered" evidence="1">
    <location>
        <begin position="269"/>
        <end position="421"/>
    </location>
</feature>
<feature type="region of interest" description="Disordered" evidence="1">
    <location>
        <begin position="798"/>
        <end position="844"/>
    </location>
</feature>
<evidence type="ECO:0000256" key="1">
    <source>
        <dbReference type="SAM" id="MobiDB-lite"/>
    </source>
</evidence>
<keyword evidence="2" id="KW-0812">Transmembrane</keyword>
<feature type="compositionally biased region" description="Low complexity" evidence="1">
    <location>
        <begin position="329"/>
        <end position="344"/>
    </location>
</feature>
<feature type="compositionally biased region" description="Basic and acidic residues" evidence="1">
    <location>
        <begin position="282"/>
        <end position="296"/>
    </location>
</feature>
<feature type="compositionally biased region" description="Low complexity" evidence="1">
    <location>
        <begin position="799"/>
        <end position="812"/>
    </location>
</feature>
<keyword evidence="2" id="KW-0472">Membrane</keyword>
<evidence type="ECO:0000313" key="4">
    <source>
        <dbReference type="Proteomes" id="UP000747399"/>
    </source>
</evidence>
<dbReference type="Proteomes" id="UP000747399">
    <property type="component" value="Unassembled WGS sequence"/>
</dbReference>
<accession>A0A8J4BEI9</accession>
<comment type="caution">
    <text evidence="3">The sequence shown here is derived from an EMBL/GenBank/DDBJ whole genome shotgun (WGS) entry which is preliminary data.</text>
</comment>
<keyword evidence="4" id="KW-1185">Reference proteome</keyword>
<name>A0A8J4BEI9_9CHLO</name>